<dbReference type="AlphaFoldDB" id="A0A016UP19"/>
<keyword evidence="1" id="KW-1133">Transmembrane helix</keyword>
<organism evidence="2 3">
    <name type="scientific">Ancylostoma ceylanicum</name>
    <dbReference type="NCBI Taxonomy" id="53326"/>
    <lineage>
        <taxon>Eukaryota</taxon>
        <taxon>Metazoa</taxon>
        <taxon>Ecdysozoa</taxon>
        <taxon>Nematoda</taxon>
        <taxon>Chromadorea</taxon>
        <taxon>Rhabditida</taxon>
        <taxon>Rhabditina</taxon>
        <taxon>Rhabditomorpha</taxon>
        <taxon>Strongyloidea</taxon>
        <taxon>Ancylostomatidae</taxon>
        <taxon>Ancylostomatinae</taxon>
        <taxon>Ancylostoma</taxon>
    </lineage>
</organism>
<protein>
    <submittedName>
        <fullName evidence="2">Uncharacterized protein</fullName>
    </submittedName>
</protein>
<feature type="transmembrane region" description="Helical" evidence="1">
    <location>
        <begin position="54"/>
        <end position="74"/>
    </location>
</feature>
<keyword evidence="1" id="KW-0812">Transmembrane</keyword>
<accession>A0A016UP19</accession>
<sequence>MCTSFARTNDIIPTRNTTAFGWGMLRCEEYFMSRLKIHPLLKSEDVTALPMTNLIIIGISLAILGVAAGALYIPTFQSCLDAVKEHGYDDSFRTYGCVSGVFQSAFAFG</sequence>
<dbReference type="EMBL" id="JARK01001370">
    <property type="protein sequence ID" value="EYC16233.1"/>
    <property type="molecule type" value="Genomic_DNA"/>
</dbReference>
<name>A0A016UP19_9BILA</name>
<keyword evidence="1" id="KW-0472">Membrane</keyword>
<comment type="caution">
    <text evidence="2">The sequence shown here is derived from an EMBL/GenBank/DDBJ whole genome shotgun (WGS) entry which is preliminary data.</text>
</comment>
<dbReference type="OrthoDB" id="446368at2759"/>
<evidence type="ECO:0000313" key="3">
    <source>
        <dbReference type="Proteomes" id="UP000024635"/>
    </source>
</evidence>
<dbReference type="Proteomes" id="UP000024635">
    <property type="component" value="Unassembled WGS sequence"/>
</dbReference>
<proteinExistence type="predicted"/>
<evidence type="ECO:0000256" key="1">
    <source>
        <dbReference type="SAM" id="Phobius"/>
    </source>
</evidence>
<gene>
    <name evidence="2" type="primary">Acey_s0034.g2873</name>
    <name evidence="2" type="ORF">Y032_0034g2873</name>
</gene>
<keyword evidence="3" id="KW-1185">Reference proteome</keyword>
<reference evidence="3" key="1">
    <citation type="journal article" date="2015" name="Nat. Genet.">
        <title>The genome and transcriptome of the zoonotic hookworm Ancylostoma ceylanicum identify infection-specific gene families.</title>
        <authorList>
            <person name="Schwarz E.M."/>
            <person name="Hu Y."/>
            <person name="Antoshechkin I."/>
            <person name="Miller M.M."/>
            <person name="Sternberg P.W."/>
            <person name="Aroian R.V."/>
        </authorList>
    </citation>
    <scope>NUCLEOTIDE SEQUENCE</scope>
    <source>
        <strain evidence="3">HY135</strain>
    </source>
</reference>
<evidence type="ECO:0000313" key="2">
    <source>
        <dbReference type="EMBL" id="EYC16233.1"/>
    </source>
</evidence>